<evidence type="ECO:0000313" key="3">
    <source>
        <dbReference type="EMBL" id="SFO45747.1"/>
    </source>
</evidence>
<proteinExistence type="predicted"/>
<reference evidence="3 4" key="1">
    <citation type="submission" date="2016-10" db="EMBL/GenBank/DDBJ databases">
        <authorList>
            <person name="de Groot N.N."/>
        </authorList>
    </citation>
    <scope>NUCLEOTIDE SEQUENCE [LARGE SCALE GENOMIC DNA]</scope>
    <source>
        <strain evidence="3 4">CGMCC 1.9157</strain>
    </source>
</reference>
<dbReference type="AlphaFoldDB" id="A0A1I5HC19"/>
<dbReference type="EMBL" id="FOVR01000006">
    <property type="protein sequence ID" value="SFO45747.1"/>
    <property type="molecule type" value="Genomic_DNA"/>
</dbReference>
<dbReference type="PANTHER" id="PTHR34387:SF1">
    <property type="entry name" value="PERIPLASMIC IMMUNOGENIC PROTEIN"/>
    <property type="match status" value="1"/>
</dbReference>
<keyword evidence="2" id="KW-0732">Signal</keyword>
<organism evidence="3 4">
    <name type="scientific">Cohaesibacter marisflavi</name>
    <dbReference type="NCBI Taxonomy" id="655353"/>
    <lineage>
        <taxon>Bacteria</taxon>
        <taxon>Pseudomonadati</taxon>
        <taxon>Pseudomonadota</taxon>
        <taxon>Alphaproteobacteria</taxon>
        <taxon>Hyphomicrobiales</taxon>
        <taxon>Cohaesibacteraceae</taxon>
    </lineage>
</organism>
<dbReference type="Proteomes" id="UP000199236">
    <property type="component" value="Unassembled WGS sequence"/>
</dbReference>
<dbReference type="InterPro" id="IPR052022">
    <property type="entry name" value="26kDa_periplasmic_antigen"/>
</dbReference>
<dbReference type="InterPro" id="IPR007497">
    <property type="entry name" value="SIMPL/DUF541"/>
</dbReference>
<dbReference type="PANTHER" id="PTHR34387">
    <property type="entry name" value="SLR1258 PROTEIN"/>
    <property type="match status" value="1"/>
</dbReference>
<evidence type="ECO:0000313" key="4">
    <source>
        <dbReference type="Proteomes" id="UP000199236"/>
    </source>
</evidence>
<dbReference type="RefSeq" id="WP_175528062.1">
    <property type="nucleotide sequence ID" value="NZ_FOVR01000006.1"/>
</dbReference>
<dbReference type="Gene3D" id="3.30.70.2970">
    <property type="entry name" value="Protein of unknown function (DUF541), domain 2"/>
    <property type="match status" value="1"/>
</dbReference>
<keyword evidence="1" id="KW-0175">Coiled coil</keyword>
<dbReference type="GO" id="GO:0006974">
    <property type="term" value="P:DNA damage response"/>
    <property type="evidence" value="ECO:0007669"/>
    <property type="project" value="TreeGrafter"/>
</dbReference>
<gene>
    <name evidence="3" type="ORF">SAMN04488056_106150</name>
</gene>
<dbReference type="Gene3D" id="3.30.110.170">
    <property type="entry name" value="Protein of unknown function (DUF541), domain 1"/>
    <property type="match status" value="1"/>
</dbReference>
<evidence type="ECO:0000256" key="1">
    <source>
        <dbReference type="SAM" id="Coils"/>
    </source>
</evidence>
<feature type="chain" id="PRO_5011779543" description="26 kDa periplasmic immunogenic protein" evidence="2">
    <location>
        <begin position="22"/>
        <end position="238"/>
    </location>
</feature>
<protein>
    <recommendedName>
        <fullName evidence="5">26 kDa periplasmic immunogenic protein</fullName>
    </recommendedName>
</protein>
<accession>A0A1I5HC19</accession>
<sequence length="238" mass="25224">MNKSLIALTTLLFLTALPAGAEETNTGTISVSGTGSLSAAPDMAILSAGVESRAKDAKSALADNNDKMAKLMAELKKAGIEEKNIQTSNFNIHPQLVYPDSSTQPRAPEVVGYVVSNRATLRIHDLGSVGTVLTALVNAGANDISGLNFDISNKDELLDEARKEALSDARHKAELYAKQLGTDLSSLQSLSESGGFRSPQPMMMRAAKMEAVDSAVPVAKGEMEITITVNASWFLKDD</sequence>
<dbReference type="STRING" id="655353.SAMN04488056_106150"/>
<name>A0A1I5HC19_9HYPH</name>
<feature type="coiled-coil region" evidence="1">
    <location>
        <begin position="54"/>
        <end position="81"/>
    </location>
</feature>
<keyword evidence="4" id="KW-1185">Reference proteome</keyword>
<dbReference type="Pfam" id="PF04402">
    <property type="entry name" value="SIMPL"/>
    <property type="match status" value="1"/>
</dbReference>
<feature type="signal peptide" evidence="2">
    <location>
        <begin position="1"/>
        <end position="21"/>
    </location>
</feature>
<evidence type="ECO:0008006" key="5">
    <source>
        <dbReference type="Google" id="ProtNLM"/>
    </source>
</evidence>
<evidence type="ECO:0000256" key="2">
    <source>
        <dbReference type="SAM" id="SignalP"/>
    </source>
</evidence>